<dbReference type="RefSeq" id="WP_066790348.1">
    <property type="nucleotide sequence ID" value="NZ_LWQS01000082.1"/>
</dbReference>
<feature type="domain" description="DUF5671" evidence="2">
    <location>
        <begin position="161"/>
        <end position="288"/>
    </location>
</feature>
<feature type="transmembrane region" description="Helical" evidence="1">
    <location>
        <begin position="239"/>
        <end position="264"/>
    </location>
</feature>
<dbReference type="EMBL" id="LWQS01000082">
    <property type="protein sequence ID" value="OAN42849.1"/>
    <property type="molecule type" value="Genomic_DNA"/>
</dbReference>
<dbReference type="STRING" id="1707952.A6A03_03795"/>
<feature type="transmembrane region" description="Helical" evidence="1">
    <location>
        <begin position="357"/>
        <end position="375"/>
    </location>
</feature>
<keyword evidence="1" id="KW-0812">Transmembrane</keyword>
<feature type="transmembrane region" description="Helical" evidence="1">
    <location>
        <begin position="195"/>
        <end position="218"/>
    </location>
</feature>
<dbReference type="Proteomes" id="UP000078287">
    <property type="component" value="Unassembled WGS sequence"/>
</dbReference>
<accession>A0A178M3K7</accession>
<organism evidence="3 4">
    <name type="scientific">Chloroflexus islandicus</name>
    <dbReference type="NCBI Taxonomy" id="1707952"/>
    <lineage>
        <taxon>Bacteria</taxon>
        <taxon>Bacillati</taxon>
        <taxon>Chloroflexota</taxon>
        <taxon>Chloroflexia</taxon>
        <taxon>Chloroflexales</taxon>
        <taxon>Chloroflexineae</taxon>
        <taxon>Chloroflexaceae</taxon>
        <taxon>Chloroflexus</taxon>
    </lineage>
</organism>
<evidence type="ECO:0000313" key="4">
    <source>
        <dbReference type="Proteomes" id="UP000078287"/>
    </source>
</evidence>
<feature type="domain" description="DUF5671" evidence="2">
    <location>
        <begin position="6"/>
        <end position="134"/>
    </location>
</feature>
<sequence>MAVVRRWYLYISATIGLQGFAWSLIWLLYGVLVASIRPSISATAFQLAALVICLPLWLIHWLWGERLARRDPDERASAVRKLYLYGNLAAFLIPLTGSVYELLDTVFALLSGARRTDPQAQIWYGVIASLVLGALFAYHSVVARNDAHQAPLAGAGALVRRVYLLFAAGAGLVIWANGVMDLIRLIFGSASGTAIVQLLISAMLNVFIGFIVWLGHWWRAQRLFASADEDERGSAFRKFYLYLVIVVAAITAVTNATFLLAGVFRGLLGLQVEGNLIDVVAPMVVLTVVALYHASVIQTDAAAIAEGPRQAGVRRLAWYLVAAIGQVAALVGIGGLLSVIIRGLAGADAIADLREPLAWFGATLVTGLPIWAICWRQIQRAAAMAGETGVAERSSLVRRIYLFGFLFVASLTLLSALIYMLFRLISIALGEPFSGNLLADLAQAIAFGLIAAGVLVTHGFALRADTRMREAAELSRQAQVRVAVLAEGALAEQIAGVLRQQFPQLALTIAGGAPDADAQLASADLIVGVWQPTGDPSRLNRYPARKLFVPVANNNWAWVGIEPAAAANIPAQLAQAVRQTLAGEPLRPQRGVGAGAIVGAIVAIVIVVFIIVGMVQVALFAFT</sequence>
<dbReference type="InterPro" id="IPR043728">
    <property type="entry name" value="DUF5671"/>
</dbReference>
<feature type="transmembrane region" description="Helical" evidence="1">
    <location>
        <begin position="400"/>
        <end position="422"/>
    </location>
</feature>
<keyword evidence="4" id="KW-1185">Reference proteome</keyword>
<name>A0A178M3K7_9CHLR</name>
<proteinExistence type="predicted"/>
<gene>
    <name evidence="3" type="ORF">A6A03_03795</name>
</gene>
<dbReference type="Pfam" id="PF18920">
    <property type="entry name" value="DUF5671"/>
    <property type="match status" value="3"/>
</dbReference>
<feature type="transmembrane region" description="Helical" evidence="1">
    <location>
        <begin position="442"/>
        <end position="462"/>
    </location>
</feature>
<evidence type="ECO:0000313" key="3">
    <source>
        <dbReference type="EMBL" id="OAN42849.1"/>
    </source>
</evidence>
<evidence type="ECO:0000259" key="2">
    <source>
        <dbReference type="Pfam" id="PF18920"/>
    </source>
</evidence>
<feature type="transmembrane region" description="Helical" evidence="1">
    <location>
        <begin position="596"/>
        <end position="622"/>
    </location>
</feature>
<feature type="transmembrane region" description="Helical" evidence="1">
    <location>
        <begin position="7"/>
        <end position="32"/>
    </location>
</feature>
<feature type="transmembrane region" description="Helical" evidence="1">
    <location>
        <begin position="44"/>
        <end position="63"/>
    </location>
</feature>
<dbReference type="OrthoDB" id="160589at2"/>
<protein>
    <recommendedName>
        <fullName evidence="2">DUF5671 domain-containing protein</fullName>
    </recommendedName>
</protein>
<feature type="transmembrane region" description="Helical" evidence="1">
    <location>
        <begin position="84"/>
        <end position="102"/>
    </location>
</feature>
<keyword evidence="1" id="KW-0472">Membrane</keyword>
<keyword evidence="1" id="KW-1133">Transmembrane helix</keyword>
<reference evidence="3 4" key="1">
    <citation type="submission" date="2016-04" db="EMBL/GenBank/DDBJ databases">
        <title>Chloroflexus islandicus sp. nov., a thermophilic filamentous anoxygenic phototrophic bacterium from geyser Strokkur (Iceland).</title>
        <authorList>
            <person name="Gaisin V.A."/>
            <person name="Kalashnikov A.M."/>
            <person name="Sukhacheva M.V."/>
            <person name="Grouzdev D.S."/>
            <person name="Ivanov T.M."/>
            <person name="Kuznetsov B."/>
            <person name="Gorlenko V.M."/>
        </authorList>
    </citation>
    <scope>NUCLEOTIDE SEQUENCE [LARGE SCALE GENOMIC DNA]</scope>
    <source>
        <strain evidence="4">isl-2</strain>
    </source>
</reference>
<comment type="caution">
    <text evidence="3">The sequence shown here is derived from an EMBL/GenBank/DDBJ whole genome shotgun (WGS) entry which is preliminary data.</text>
</comment>
<feature type="transmembrane region" description="Helical" evidence="1">
    <location>
        <begin position="316"/>
        <end position="345"/>
    </location>
</feature>
<evidence type="ECO:0000256" key="1">
    <source>
        <dbReference type="SAM" id="Phobius"/>
    </source>
</evidence>
<feature type="transmembrane region" description="Helical" evidence="1">
    <location>
        <begin position="122"/>
        <end position="141"/>
    </location>
</feature>
<feature type="transmembrane region" description="Helical" evidence="1">
    <location>
        <begin position="162"/>
        <end position="183"/>
    </location>
</feature>
<dbReference type="AlphaFoldDB" id="A0A178M3K7"/>
<feature type="domain" description="DUF5671" evidence="2">
    <location>
        <begin position="315"/>
        <end position="452"/>
    </location>
</feature>
<feature type="transmembrane region" description="Helical" evidence="1">
    <location>
        <begin position="276"/>
        <end position="295"/>
    </location>
</feature>